<dbReference type="InParanoid" id="A0A5C3NZJ2"/>
<keyword evidence="4" id="KW-0862">Zinc</keyword>
<protein>
    <submittedName>
        <fullName evidence="7">Uncharacterized protein</fullName>
    </submittedName>
</protein>
<comment type="subcellular location">
    <subcellularLocation>
        <location evidence="1">Nucleus</location>
    </subcellularLocation>
</comment>
<organism evidence="7 8">
    <name type="scientific">Polyporus arcularius HHB13444</name>
    <dbReference type="NCBI Taxonomy" id="1314778"/>
    <lineage>
        <taxon>Eukaryota</taxon>
        <taxon>Fungi</taxon>
        <taxon>Dikarya</taxon>
        <taxon>Basidiomycota</taxon>
        <taxon>Agaricomycotina</taxon>
        <taxon>Agaricomycetes</taxon>
        <taxon>Polyporales</taxon>
        <taxon>Polyporaceae</taxon>
        <taxon>Polyporus</taxon>
    </lineage>
</organism>
<evidence type="ECO:0000256" key="1">
    <source>
        <dbReference type="ARBA" id="ARBA00004123"/>
    </source>
</evidence>
<keyword evidence="5" id="KW-0539">Nucleus</keyword>
<dbReference type="EMBL" id="ML211560">
    <property type="protein sequence ID" value="TFK81778.1"/>
    <property type="molecule type" value="Genomic_DNA"/>
</dbReference>
<feature type="region of interest" description="Disordered" evidence="6">
    <location>
        <begin position="23"/>
        <end position="52"/>
    </location>
</feature>
<dbReference type="PANTHER" id="PTHR46481">
    <property type="entry name" value="ZINC FINGER BED DOMAIN-CONTAINING PROTEIN 4"/>
    <property type="match status" value="1"/>
</dbReference>
<evidence type="ECO:0000256" key="4">
    <source>
        <dbReference type="ARBA" id="ARBA00022833"/>
    </source>
</evidence>
<sequence>FDAEADKDDAEVDADARELAELAAGLDAEETVMQDRTVEEGGAEDGVEDDPDDEVDAMEGMTDEERAQFVEDVRPIKLVLAKLRKLTFKIINSSTLLLPAWKKILKDLNLPEKMLPRDVKTRWNSTYDMASECLKYRAAIDRLCADQANGL</sequence>
<dbReference type="InterPro" id="IPR052035">
    <property type="entry name" value="ZnF_BED_domain_contain"/>
</dbReference>
<evidence type="ECO:0000256" key="3">
    <source>
        <dbReference type="ARBA" id="ARBA00022771"/>
    </source>
</evidence>
<accession>A0A5C3NZJ2</accession>
<dbReference type="GO" id="GO:0005634">
    <property type="term" value="C:nucleus"/>
    <property type="evidence" value="ECO:0007669"/>
    <property type="project" value="UniProtKB-SubCell"/>
</dbReference>
<dbReference type="GO" id="GO:0008270">
    <property type="term" value="F:zinc ion binding"/>
    <property type="evidence" value="ECO:0007669"/>
    <property type="project" value="UniProtKB-KW"/>
</dbReference>
<name>A0A5C3NZJ2_9APHY</name>
<proteinExistence type="predicted"/>
<keyword evidence="3" id="KW-0863">Zinc-finger</keyword>
<dbReference type="InterPro" id="IPR012337">
    <property type="entry name" value="RNaseH-like_sf"/>
</dbReference>
<dbReference type="Proteomes" id="UP000308197">
    <property type="component" value="Unassembled WGS sequence"/>
</dbReference>
<dbReference type="AlphaFoldDB" id="A0A5C3NZJ2"/>
<gene>
    <name evidence="7" type="ORF">K466DRAFT_453724</name>
</gene>
<feature type="non-terminal residue" evidence="7">
    <location>
        <position position="1"/>
    </location>
</feature>
<evidence type="ECO:0000256" key="2">
    <source>
        <dbReference type="ARBA" id="ARBA00022723"/>
    </source>
</evidence>
<feature type="non-terminal residue" evidence="7">
    <location>
        <position position="151"/>
    </location>
</feature>
<evidence type="ECO:0000313" key="8">
    <source>
        <dbReference type="Proteomes" id="UP000308197"/>
    </source>
</evidence>
<evidence type="ECO:0000256" key="6">
    <source>
        <dbReference type="SAM" id="MobiDB-lite"/>
    </source>
</evidence>
<dbReference type="SUPFAM" id="SSF53098">
    <property type="entry name" value="Ribonuclease H-like"/>
    <property type="match status" value="1"/>
</dbReference>
<feature type="compositionally biased region" description="Acidic residues" evidence="6">
    <location>
        <begin position="41"/>
        <end position="52"/>
    </location>
</feature>
<keyword evidence="2" id="KW-0479">Metal-binding</keyword>
<keyword evidence="8" id="KW-1185">Reference proteome</keyword>
<reference evidence="7 8" key="1">
    <citation type="journal article" date="2019" name="Nat. Ecol. Evol.">
        <title>Megaphylogeny resolves global patterns of mushroom evolution.</title>
        <authorList>
            <person name="Varga T."/>
            <person name="Krizsan K."/>
            <person name="Foldi C."/>
            <person name="Dima B."/>
            <person name="Sanchez-Garcia M."/>
            <person name="Sanchez-Ramirez S."/>
            <person name="Szollosi G.J."/>
            <person name="Szarkandi J.G."/>
            <person name="Papp V."/>
            <person name="Albert L."/>
            <person name="Andreopoulos W."/>
            <person name="Angelini C."/>
            <person name="Antonin V."/>
            <person name="Barry K.W."/>
            <person name="Bougher N.L."/>
            <person name="Buchanan P."/>
            <person name="Buyck B."/>
            <person name="Bense V."/>
            <person name="Catcheside P."/>
            <person name="Chovatia M."/>
            <person name="Cooper J."/>
            <person name="Damon W."/>
            <person name="Desjardin D."/>
            <person name="Finy P."/>
            <person name="Geml J."/>
            <person name="Haridas S."/>
            <person name="Hughes K."/>
            <person name="Justo A."/>
            <person name="Karasinski D."/>
            <person name="Kautmanova I."/>
            <person name="Kiss B."/>
            <person name="Kocsube S."/>
            <person name="Kotiranta H."/>
            <person name="LaButti K.M."/>
            <person name="Lechner B.E."/>
            <person name="Liimatainen K."/>
            <person name="Lipzen A."/>
            <person name="Lukacs Z."/>
            <person name="Mihaltcheva S."/>
            <person name="Morgado L.N."/>
            <person name="Niskanen T."/>
            <person name="Noordeloos M.E."/>
            <person name="Ohm R.A."/>
            <person name="Ortiz-Santana B."/>
            <person name="Ovrebo C."/>
            <person name="Racz N."/>
            <person name="Riley R."/>
            <person name="Savchenko A."/>
            <person name="Shiryaev A."/>
            <person name="Soop K."/>
            <person name="Spirin V."/>
            <person name="Szebenyi C."/>
            <person name="Tomsovsky M."/>
            <person name="Tulloss R.E."/>
            <person name="Uehling J."/>
            <person name="Grigoriev I.V."/>
            <person name="Vagvolgyi C."/>
            <person name="Papp T."/>
            <person name="Martin F.M."/>
            <person name="Miettinen O."/>
            <person name="Hibbett D.S."/>
            <person name="Nagy L.G."/>
        </authorList>
    </citation>
    <scope>NUCLEOTIDE SEQUENCE [LARGE SCALE GENOMIC DNA]</scope>
    <source>
        <strain evidence="7 8">HHB13444</strain>
    </source>
</reference>
<evidence type="ECO:0000313" key="7">
    <source>
        <dbReference type="EMBL" id="TFK81778.1"/>
    </source>
</evidence>
<dbReference type="PANTHER" id="PTHR46481:SF10">
    <property type="entry name" value="ZINC FINGER BED DOMAIN-CONTAINING PROTEIN 39"/>
    <property type="match status" value="1"/>
</dbReference>
<evidence type="ECO:0000256" key="5">
    <source>
        <dbReference type="ARBA" id="ARBA00023242"/>
    </source>
</evidence>